<evidence type="ECO:0000313" key="4">
    <source>
        <dbReference type="Proteomes" id="UP000823775"/>
    </source>
</evidence>
<feature type="region of interest" description="Disordered" evidence="1">
    <location>
        <begin position="59"/>
        <end position="79"/>
    </location>
</feature>
<evidence type="ECO:0000259" key="2">
    <source>
        <dbReference type="Pfam" id="PF25418"/>
    </source>
</evidence>
<sequence>MGFASNFFRSKYSKKTNKVESSSSSSSNTSYVCRDELDKKKSKIKKQVKFDLQPKYISQEEEISHEEDKKKNTSTSLEKSVDDNNAICNGVKVKILMRKEDAARLLLKCSEGGVLEFMDVAHELVSSSNVRVLSSPIHSSSNGTSLKAIPE</sequence>
<evidence type="ECO:0000313" key="3">
    <source>
        <dbReference type="EMBL" id="MCD7459464.1"/>
    </source>
</evidence>
<dbReference type="Proteomes" id="UP000823775">
    <property type="component" value="Unassembled WGS sequence"/>
</dbReference>
<dbReference type="InterPro" id="IPR057212">
    <property type="entry name" value="DUF7890"/>
</dbReference>
<dbReference type="Pfam" id="PF25418">
    <property type="entry name" value="DUF7890"/>
    <property type="match status" value="1"/>
</dbReference>
<evidence type="ECO:0000256" key="1">
    <source>
        <dbReference type="SAM" id="MobiDB-lite"/>
    </source>
</evidence>
<reference evidence="3 4" key="1">
    <citation type="journal article" date="2021" name="BMC Genomics">
        <title>Datura genome reveals duplications of psychoactive alkaloid biosynthetic genes and high mutation rate following tissue culture.</title>
        <authorList>
            <person name="Rajewski A."/>
            <person name="Carter-House D."/>
            <person name="Stajich J."/>
            <person name="Litt A."/>
        </authorList>
    </citation>
    <scope>NUCLEOTIDE SEQUENCE [LARGE SCALE GENOMIC DNA]</scope>
    <source>
        <strain evidence="3">AR-01</strain>
    </source>
</reference>
<organism evidence="3 4">
    <name type="scientific">Datura stramonium</name>
    <name type="common">Jimsonweed</name>
    <name type="synonym">Common thornapple</name>
    <dbReference type="NCBI Taxonomy" id="4076"/>
    <lineage>
        <taxon>Eukaryota</taxon>
        <taxon>Viridiplantae</taxon>
        <taxon>Streptophyta</taxon>
        <taxon>Embryophyta</taxon>
        <taxon>Tracheophyta</taxon>
        <taxon>Spermatophyta</taxon>
        <taxon>Magnoliopsida</taxon>
        <taxon>eudicotyledons</taxon>
        <taxon>Gunneridae</taxon>
        <taxon>Pentapetalae</taxon>
        <taxon>asterids</taxon>
        <taxon>lamiids</taxon>
        <taxon>Solanales</taxon>
        <taxon>Solanaceae</taxon>
        <taxon>Solanoideae</taxon>
        <taxon>Datureae</taxon>
        <taxon>Datura</taxon>
    </lineage>
</organism>
<feature type="region of interest" description="Disordered" evidence="1">
    <location>
        <begin position="1"/>
        <end position="31"/>
    </location>
</feature>
<gene>
    <name evidence="3" type="ORF">HAX54_040936</name>
</gene>
<accession>A0ABS8SKK7</accession>
<dbReference type="PANTHER" id="PTHR36782:SF4">
    <property type="match status" value="1"/>
</dbReference>
<comment type="caution">
    <text evidence="3">The sequence shown here is derived from an EMBL/GenBank/DDBJ whole genome shotgun (WGS) entry which is preliminary data.</text>
</comment>
<keyword evidence="4" id="KW-1185">Reference proteome</keyword>
<name>A0ABS8SKK7_DATST</name>
<dbReference type="PANTHER" id="PTHR36782">
    <property type="entry name" value="BNAC03G62080D PROTEIN"/>
    <property type="match status" value="1"/>
</dbReference>
<dbReference type="EMBL" id="JACEIK010000584">
    <property type="protein sequence ID" value="MCD7459464.1"/>
    <property type="molecule type" value="Genomic_DNA"/>
</dbReference>
<protein>
    <recommendedName>
        <fullName evidence="2">DUF7890 domain-containing protein</fullName>
    </recommendedName>
</protein>
<feature type="domain" description="DUF7890" evidence="2">
    <location>
        <begin position="90"/>
        <end position="132"/>
    </location>
</feature>
<proteinExistence type="predicted"/>